<dbReference type="AlphaFoldDB" id="A0A494Z8P8"/>
<proteinExistence type="predicted"/>
<reference evidence="1 2" key="1">
    <citation type="journal article" date="2016" name="Antonie Van Leeuwenhoek">
        <title>Lysinibacillus endophyticus sp. nov., an indole-3-acetic acid producing endophytic bacterium isolated from corn root (Zea mays cv. Xinken-5).</title>
        <authorList>
            <person name="Yu J."/>
            <person name="Guan X."/>
            <person name="Liu C."/>
            <person name="Xiang W."/>
            <person name="Yu Z."/>
            <person name="Liu X."/>
            <person name="Wang G."/>
        </authorList>
    </citation>
    <scope>NUCLEOTIDE SEQUENCE [LARGE SCALE GENOMIC DNA]</scope>
    <source>
        <strain evidence="1 2">DSM 100506</strain>
    </source>
</reference>
<name>A0A494Z8P8_9BACL</name>
<gene>
    <name evidence="1" type="ORF">D8M03_05150</name>
</gene>
<evidence type="ECO:0000313" key="1">
    <source>
        <dbReference type="EMBL" id="RKQ18436.1"/>
    </source>
</evidence>
<dbReference type="OrthoDB" id="2878028at2"/>
<evidence type="ECO:0008006" key="3">
    <source>
        <dbReference type="Google" id="ProtNLM"/>
    </source>
</evidence>
<sequence>MKTNQDAINQFRNTLIIDKYDPQIVQWGTRRFRHDGSESMEDAMVWNVFRSLRQINPQLWVKQLFKKAFEKDFPYTVDELEIHLWKRVPPPRDISIPELDYEIDIIIETNDFVWCMLAKYKSDIRMNTQQNNPIIRNIDVGLQYTKQRDFYFSLLFLDTFYTPYGQILVNQYRESEKSILQELPHRTTEITRLSGVSILTWKNVHHLLKDIYLYNRSSFERFISSQASDWLYTKISGSD</sequence>
<protein>
    <recommendedName>
        <fullName evidence="3">Restriction endonuclease</fullName>
    </recommendedName>
</protein>
<dbReference type="EMBL" id="RBZN01000008">
    <property type="protein sequence ID" value="RKQ18436.1"/>
    <property type="molecule type" value="Genomic_DNA"/>
</dbReference>
<comment type="caution">
    <text evidence="1">The sequence shown here is derived from an EMBL/GenBank/DDBJ whole genome shotgun (WGS) entry which is preliminary data.</text>
</comment>
<keyword evidence="2" id="KW-1185">Reference proteome</keyword>
<organism evidence="1 2">
    <name type="scientific">Ureibacillus endophyticus</name>
    <dbReference type="NCBI Taxonomy" id="1978490"/>
    <lineage>
        <taxon>Bacteria</taxon>
        <taxon>Bacillati</taxon>
        <taxon>Bacillota</taxon>
        <taxon>Bacilli</taxon>
        <taxon>Bacillales</taxon>
        <taxon>Caryophanaceae</taxon>
        <taxon>Ureibacillus</taxon>
    </lineage>
</organism>
<evidence type="ECO:0000313" key="2">
    <source>
        <dbReference type="Proteomes" id="UP000272238"/>
    </source>
</evidence>
<accession>A0A494Z8P8</accession>
<dbReference type="Proteomes" id="UP000272238">
    <property type="component" value="Unassembled WGS sequence"/>
</dbReference>
<dbReference type="RefSeq" id="WP_121213707.1">
    <property type="nucleotide sequence ID" value="NZ_JBBYAH010000001.1"/>
</dbReference>